<organism evidence="8 9">
    <name type="scientific">Pneumocystis murina (strain B123)</name>
    <name type="common">Mouse pneumocystis pneumonia agent</name>
    <name type="synonym">Pneumocystis carinii f. sp. muris</name>
    <dbReference type="NCBI Taxonomy" id="1069680"/>
    <lineage>
        <taxon>Eukaryota</taxon>
        <taxon>Fungi</taxon>
        <taxon>Dikarya</taxon>
        <taxon>Ascomycota</taxon>
        <taxon>Taphrinomycotina</taxon>
        <taxon>Pneumocystomycetes</taxon>
        <taxon>Pneumocystaceae</taxon>
        <taxon>Pneumocystis</taxon>
    </lineage>
</organism>
<keyword evidence="3" id="KW-0813">Transport</keyword>
<dbReference type="GO" id="GO:0032511">
    <property type="term" value="P:late endosome to vacuole transport via multivesicular body sorting pathway"/>
    <property type="evidence" value="ECO:0007669"/>
    <property type="project" value="TreeGrafter"/>
</dbReference>
<dbReference type="PANTHER" id="PTHR22761:SF5">
    <property type="entry name" value="CHARGED MULTIVESICULAR BODY PROTEIN 6"/>
    <property type="match status" value="1"/>
</dbReference>
<dbReference type="GeneID" id="19896181"/>
<dbReference type="InterPro" id="IPR005024">
    <property type="entry name" value="Snf7_fam"/>
</dbReference>
<sequence>MGISCSKKVTKRDYILFKLKIQRDRLHMYQKRSENYIKNIKEAAKRSLAQGDKQRALNFLREKKNYEALFDKALAHVETLENLISTIEFALIEEDIIYILEQNSCLLKEINKKMSYESSLKLMDETKDAIIYQNDISNIFSDSLENKDDQCLEELKELQLYILPNIPDKKLYHNEEMIEVHRENNKQKESSHILLA</sequence>
<dbReference type="AlphaFoldDB" id="M7P5I5"/>
<dbReference type="GO" id="GO:0000815">
    <property type="term" value="C:ESCRT III complex"/>
    <property type="evidence" value="ECO:0007669"/>
    <property type="project" value="TreeGrafter"/>
</dbReference>
<keyword evidence="4" id="KW-0967">Endosome</keyword>
<comment type="subcellular location">
    <subcellularLocation>
        <location evidence="1">Endosome membrane</location>
    </subcellularLocation>
</comment>
<dbReference type="GO" id="GO:0015031">
    <property type="term" value="P:protein transport"/>
    <property type="evidence" value="ECO:0007669"/>
    <property type="project" value="UniProtKB-KW"/>
</dbReference>
<dbReference type="GO" id="GO:0006900">
    <property type="term" value="P:vesicle budding from membrane"/>
    <property type="evidence" value="ECO:0007669"/>
    <property type="project" value="TreeGrafter"/>
</dbReference>
<name>M7P5I5_PNEMU</name>
<keyword evidence="7" id="KW-0175">Coiled coil</keyword>
<dbReference type="GO" id="GO:0005771">
    <property type="term" value="C:multivesicular body"/>
    <property type="evidence" value="ECO:0007669"/>
    <property type="project" value="TreeGrafter"/>
</dbReference>
<dbReference type="VEuPathDB" id="FungiDB:PNEG_02488"/>
<proteinExistence type="inferred from homology"/>
<dbReference type="Proteomes" id="UP000011958">
    <property type="component" value="Unassembled WGS sequence"/>
</dbReference>
<accession>M7P5I5</accession>
<evidence type="ECO:0000256" key="4">
    <source>
        <dbReference type="ARBA" id="ARBA00022753"/>
    </source>
</evidence>
<evidence type="ECO:0000256" key="7">
    <source>
        <dbReference type="SAM" id="Coils"/>
    </source>
</evidence>
<dbReference type="OrthoDB" id="441172at2759"/>
<dbReference type="eggNOG" id="KOG2910">
    <property type="taxonomic scope" value="Eukaryota"/>
</dbReference>
<keyword evidence="5" id="KW-0653">Protein transport</keyword>
<evidence type="ECO:0000256" key="3">
    <source>
        <dbReference type="ARBA" id="ARBA00022448"/>
    </source>
</evidence>
<dbReference type="RefSeq" id="XP_007874497.1">
    <property type="nucleotide sequence ID" value="XM_007876306.2"/>
</dbReference>
<evidence type="ECO:0000256" key="1">
    <source>
        <dbReference type="ARBA" id="ARBA00004608"/>
    </source>
</evidence>
<keyword evidence="6" id="KW-0472">Membrane</keyword>
<keyword evidence="9" id="KW-1185">Reference proteome</keyword>
<evidence type="ECO:0000256" key="2">
    <source>
        <dbReference type="ARBA" id="ARBA00006190"/>
    </source>
</evidence>
<evidence type="ECO:0000313" key="8">
    <source>
        <dbReference type="EMBL" id="EMR09145.1"/>
    </source>
</evidence>
<feature type="coiled-coil region" evidence="7">
    <location>
        <begin position="26"/>
        <end position="83"/>
    </location>
</feature>
<dbReference type="STRING" id="1069680.M7P5I5"/>
<dbReference type="OMA" id="RAKQPAM"/>
<comment type="similarity">
    <text evidence="2">Belongs to the SNF7 family.</text>
</comment>
<evidence type="ECO:0000256" key="6">
    <source>
        <dbReference type="ARBA" id="ARBA00023136"/>
    </source>
</evidence>
<dbReference type="EMBL" id="AFWA02000011">
    <property type="protein sequence ID" value="EMR09145.1"/>
    <property type="molecule type" value="Genomic_DNA"/>
</dbReference>
<evidence type="ECO:0000313" key="9">
    <source>
        <dbReference type="Proteomes" id="UP000011958"/>
    </source>
</evidence>
<dbReference type="HOGENOM" id="CLU_086201_0_1_1"/>
<gene>
    <name evidence="8" type="ORF">PNEG_02488</name>
</gene>
<reference evidence="9" key="1">
    <citation type="journal article" date="2016" name="Nat. Commun.">
        <title>Genome analysis of three Pneumocystis species reveals adaptation mechanisms to life exclusively in mammalian hosts.</title>
        <authorList>
            <person name="Ma L."/>
            <person name="Chen Z."/>
            <person name="Huang D.W."/>
            <person name="Kutty G."/>
            <person name="Ishihara M."/>
            <person name="Wang H."/>
            <person name="Abouelleil A."/>
            <person name="Bishop L."/>
            <person name="Davey E."/>
            <person name="Deng R."/>
            <person name="Deng X."/>
            <person name="Fan L."/>
            <person name="Fantoni G."/>
            <person name="Fitzgerald M."/>
            <person name="Gogineni E."/>
            <person name="Goldberg J.M."/>
            <person name="Handley G."/>
            <person name="Hu X."/>
            <person name="Huber C."/>
            <person name="Jiao X."/>
            <person name="Jones K."/>
            <person name="Levin J.Z."/>
            <person name="Liu Y."/>
            <person name="Macdonald P."/>
            <person name="Melnikov A."/>
            <person name="Raley C."/>
            <person name="Sassi M."/>
            <person name="Sherman B.T."/>
            <person name="Song X."/>
            <person name="Sykes S."/>
            <person name="Tran B."/>
            <person name="Walsh L."/>
            <person name="Xia Y."/>
            <person name="Yang J."/>
            <person name="Young S."/>
            <person name="Zeng Q."/>
            <person name="Zheng X."/>
            <person name="Stephens R."/>
            <person name="Nusbaum C."/>
            <person name="Birren B.W."/>
            <person name="Azadi P."/>
            <person name="Lempicki R.A."/>
            <person name="Cuomo C.A."/>
            <person name="Kovacs J.A."/>
        </authorList>
    </citation>
    <scope>NUCLEOTIDE SEQUENCE [LARGE SCALE GENOMIC DNA]</scope>
    <source>
        <strain evidence="9">B123</strain>
    </source>
</reference>
<protein>
    <submittedName>
        <fullName evidence="8">Uncharacterized protein</fullName>
    </submittedName>
</protein>
<dbReference type="PANTHER" id="PTHR22761">
    <property type="entry name" value="CHARGED MULTIVESICULAR BODY PROTEIN"/>
    <property type="match status" value="1"/>
</dbReference>
<comment type="caution">
    <text evidence="8">The sequence shown here is derived from an EMBL/GenBank/DDBJ whole genome shotgun (WGS) entry which is preliminary data.</text>
</comment>
<evidence type="ECO:0000256" key="5">
    <source>
        <dbReference type="ARBA" id="ARBA00022927"/>
    </source>
</evidence>
<dbReference type="Pfam" id="PF03357">
    <property type="entry name" value="Snf7"/>
    <property type="match status" value="1"/>
</dbReference>